<protein>
    <recommendedName>
        <fullName evidence="1">Pantoate kinase</fullName>
        <shortName evidence="1">PoK</shortName>
        <ecNumber evidence="1">2.7.1.169</ecNumber>
    </recommendedName>
</protein>
<dbReference type="PANTHER" id="PTHR42282">
    <property type="entry name" value="PANTOATE KINASE-RELATED"/>
    <property type="match status" value="1"/>
</dbReference>
<sequence>MNLYRSMMTSAFCPAHITGFFKAELDEKDPNCLGSLGAGFSIQKGVKTTVILSSRNPSDTAKFHIQIKGFKTGDVRVSEYVLNEFLAGNDNYFVDVTHELDVPVGYGLGCSAAVALSLALALNQALNSGFSKTKVGQIAHLAEIKCQTGLGDVIGSYHGGFEIRIKSGAPGIGQLQKIKPKEKLDVVLICFNPISTKKFLKEKISLVNGLGGKMVQELIKTQDMNEFQDKSIEFAQYIKIITPKMNKVVSELYKNGIKCGVALFGETLFSLIPSHNKQKVLQILKKYDGHVISSRIDNSGARLN</sequence>
<dbReference type="PIRSF" id="PIRSF016896">
    <property type="entry name" value="GHMP_arc_MJ0969"/>
    <property type="match status" value="1"/>
</dbReference>
<dbReference type="SUPFAM" id="SSF54211">
    <property type="entry name" value="Ribosomal protein S5 domain 2-like"/>
    <property type="match status" value="1"/>
</dbReference>
<comment type="function">
    <text evidence="1">Phosphorylates (R)-pantoate to form (R)-4-phosphopantoate in the CoA biosynthesis pathway.</text>
</comment>
<dbReference type="HAMAP" id="MF_02223">
    <property type="entry name" value="Pantoate_kinase"/>
    <property type="match status" value="1"/>
</dbReference>
<dbReference type="PANTHER" id="PTHR42282:SF1">
    <property type="entry name" value="PANTOATE KINASE"/>
    <property type="match status" value="1"/>
</dbReference>
<dbReference type="InterPro" id="IPR006204">
    <property type="entry name" value="GHMP_kinase_N_dom"/>
</dbReference>
<dbReference type="EC" id="2.7.1.169" evidence="1"/>
<dbReference type="UniPathway" id="UPA00241"/>
<dbReference type="Gene3D" id="3.30.230.10">
    <property type="match status" value="1"/>
</dbReference>
<gene>
    <name evidence="3" type="primary">pok</name>
</gene>
<comment type="catalytic activity">
    <reaction evidence="1">
        <text>(R)-pantoate + ATP = (R)-4-phosphopantoate + ADP + H(+)</text>
        <dbReference type="Rhea" id="RHEA:28246"/>
        <dbReference type="ChEBI" id="CHEBI:15378"/>
        <dbReference type="ChEBI" id="CHEBI:15980"/>
        <dbReference type="ChEBI" id="CHEBI:30616"/>
        <dbReference type="ChEBI" id="CHEBI:61294"/>
        <dbReference type="ChEBI" id="CHEBI:456216"/>
        <dbReference type="EC" id="2.7.1.169"/>
    </reaction>
</comment>
<keyword evidence="1" id="KW-0547">Nucleotide-binding</keyword>
<dbReference type="EMBL" id="KF900714">
    <property type="protein sequence ID" value="AIF04660.1"/>
    <property type="molecule type" value="Genomic_DNA"/>
</dbReference>
<keyword evidence="1" id="KW-0067">ATP-binding</keyword>
<dbReference type="GO" id="GO:0016301">
    <property type="term" value="F:kinase activity"/>
    <property type="evidence" value="ECO:0007669"/>
    <property type="project" value="UniProtKB-UniRule"/>
</dbReference>
<evidence type="ECO:0000313" key="3">
    <source>
        <dbReference type="EMBL" id="AIF04660.1"/>
    </source>
</evidence>
<organism evidence="3">
    <name type="scientific">uncultured marine thaumarchaeote KM3_175_G11</name>
    <dbReference type="NCBI Taxonomy" id="1456056"/>
    <lineage>
        <taxon>Archaea</taxon>
        <taxon>Nitrososphaerota</taxon>
        <taxon>environmental samples</taxon>
    </lineage>
</organism>
<keyword evidence="1 3" id="KW-0808">Transferase</keyword>
<reference evidence="3" key="1">
    <citation type="journal article" date="2014" name="Genome Biol. Evol.">
        <title>Pangenome evidence for extensive interdomain horizontal transfer affecting lineage core and shell genes in uncultured planktonic thaumarchaeota and euryarchaeota.</title>
        <authorList>
            <person name="Deschamps P."/>
            <person name="Zivanovic Y."/>
            <person name="Moreira D."/>
            <person name="Rodriguez-Valera F."/>
            <person name="Lopez-Garcia P."/>
        </authorList>
    </citation>
    <scope>NUCLEOTIDE SEQUENCE</scope>
</reference>
<evidence type="ECO:0000259" key="2">
    <source>
        <dbReference type="Pfam" id="PF00288"/>
    </source>
</evidence>
<accession>A0A075GNK0</accession>
<dbReference type="InterPro" id="IPR012043">
    <property type="entry name" value="PoK"/>
</dbReference>
<dbReference type="InterPro" id="IPR014721">
    <property type="entry name" value="Ribsml_uS5_D2-typ_fold_subgr"/>
</dbReference>
<dbReference type="AlphaFoldDB" id="A0A075GNK0"/>
<name>A0A075GNK0_9ARCH</name>
<comment type="pathway">
    <text evidence="1">Cofactor biosynthesis; coenzyme A biosynthesis.</text>
</comment>
<keyword evidence="1 3" id="KW-0418">Kinase</keyword>
<dbReference type="Pfam" id="PF00288">
    <property type="entry name" value="GHMP_kinases_N"/>
    <property type="match status" value="1"/>
</dbReference>
<evidence type="ECO:0000256" key="1">
    <source>
        <dbReference type="HAMAP-Rule" id="MF_02223"/>
    </source>
</evidence>
<proteinExistence type="inferred from homology"/>
<keyword evidence="1" id="KW-0173">Coenzyme A biosynthesis</keyword>
<dbReference type="GO" id="GO:0015937">
    <property type="term" value="P:coenzyme A biosynthetic process"/>
    <property type="evidence" value="ECO:0007669"/>
    <property type="project" value="UniProtKB-UniRule"/>
</dbReference>
<comment type="similarity">
    <text evidence="1">Belongs to the GHMP kinase family. PoK subfamily.</text>
</comment>
<dbReference type="GO" id="GO:0005524">
    <property type="term" value="F:ATP binding"/>
    <property type="evidence" value="ECO:0007669"/>
    <property type="project" value="UniProtKB-KW"/>
</dbReference>
<dbReference type="InterPro" id="IPR020568">
    <property type="entry name" value="Ribosomal_Su5_D2-typ_SF"/>
</dbReference>
<feature type="domain" description="GHMP kinase N-terminal" evidence="2">
    <location>
        <begin position="88"/>
        <end position="160"/>
    </location>
</feature>